<reference evidence="9" key="1">
    <citation type="journal article" date="2018" name="Proc. Natl. Acad. Sci. U.S.A.">
        <title>Phylogenomics and the evolution of hemipteroid insects.</title>
        <authorList>
            <person name="Johnson K.P."/>
            <person name="Dietrich C.H."/>
            <person name="Friedrich F."/>
            <person name="Beutel R.G."/>
            <person name="Wipfler B."/>
            <person name="Peters R.S."/>
            <person name="Allen J.M."/>
            <person name="Petersen M."/>
            <person name="Donath A."/>
            <person name="Walden K.K."/>
            <person name="Kozlov A.M."/>
            <person name="Podsiadlowski L."/>
            <person name="Mayer C."/>
            <person name="Meusemann K."/>
            <person name="Vasilikopoulos A."/>
            <person name="Waterhouse R.M."/>
            <person name="Cameron S.L."/>
            <person name="Weirauch C."/>
            <person name="Swanson D.R."/>
            <person name="Percy D.M."/>
            <person name="Hardy N.B."/>
            <person name="Terry I."/>
            <person name="Liu S."/>
            <person name="Zhou X."/>
            <person name="Misof B."/>
            <person name="Robertson H.M."/>
            <person name="Yoshizawa K."/>
        </authorList>
    </citation>
    <scope>NUCLEOTIDE SEQUENCE</scope>
    <source>
        <tissue evidence="9">Whole organism</tissue>
    </source>
</reference>
<keyword evidence="7" id="KW-0807">Transducer</keyword>
<keyword evidence="8" id="KW-1185">Reference proteome</keyword>
<dbReference type="GO" id="GO:0005886">
    <property type="term" value="C:plasma membrane"/>
    <property type="evidence" value="ECO:0007669"/>
    <property type="project" value="UniProtKB-SubCell"/>
</dbReference>
<comment type="subcellular location">
    <subcellularLocation>
        <location evidence="1">Cell membrane</location>
        <topology evidence="1">Multi-pass membrane protein</topology>
    </subcellularLocation>
</comment>
<organism evidence="8 9">
    <name type="scientific">Frankliniella occidentalis</name>
    <name type="common">Western flower thrips</name>
    <name type="synonym">Euthrips occidentalis</name>
    <dbReference type="NCBI Taxonomy" id="133901"/>
    <lineage>
        <taxon>Eukaryota</taxon>
        <taxon>Metazoa</taxon>
        <taxon>Ecdysozoa</taxon>
        <taxon>Arthropoda</taxon>
        <taxon>Hexapoda</taxon>
        <taxon>Insecta</taxon>
        <taxon>Pterygota</taxon>
        <taxon>Neoptera</taxon>
        <taxon>Paraneoptera</taxon>
        <taxon>Thysanoptera</taxon>
        <taxon>Terebrantia</taxon>
        <taxon>Thripoidea</taxon>
        <taxon>Thripidae</taxon>
        <taxon>Frankliniella</taxon>
    </lineage>
</organism>
<dbReference type="SUPFAM" id="SSF81321">
    <property type="entry name" value="Family A G protein-coupled receptor-like"/>
    <property type="match status" value="1"/>
</dbReference>
<accession>A0A6J1T542</accession>
<keyword evidence="7" id="KW-0297">G-protein coupled receptor</keyword>
<reference evidence="9" key="2">
    <citation type="submission" date="2025-08" db="UniProtKB">
        <authorList>
            <consortium name="RefSeq"/>
        </authorList>
    </citation>
    <scope>IDENTIFICATION</scope>
    <source>
        <tissue evidence="9">Whole organism</tissue>
    </source>
</reference>
<dbReference type="KEGG" id="foc:113213535"/>
<evidence type="ECO:0000256" key="2">
    <source>
        <dbReference type="ARBA" id="ARBA00010663"/>
    </source>
</evidence>
<keyword evidence="7" id="KW-0675">Receptor</keyword>
<evidence type="ECO:0000256" key="5">
    <source>
        <dbReference type="ARBA" id="ARBA00022989"/>
    </source>
</evidence>
<keyword evidence="5" id="KW-1133">Transmembrane helix</keyword>
<dbReference type="AlphaFoldDB" id="A0A6J1T542"/>
<dbReference type="GO" id="GO:0004930">
    <property type="term" value="F:G protein-coupled receptor activity"/>
    <property type="evidence" value="ECO:0007669"/>
    <property type="project" value="UniProtKB-KW"/>
</dbReference>
<dbReference type="InterPro" id="IPR017452">
    <property type="entry name" value="GPCR_Rhodpsn_7TM"/>
</dbReference>
<keyword evidence="6" id="KW-0472">Membrane</keyword>
<gene>
    <name evidence="9" type="primary">LOC113213535</name>
</gene>
<comment type="similarity">
    <text evidence="2 7">Belongs to the G-protein coupled receptor 1 family.</text>
</comment>
<evidence type="ECO:0000313" key="9">
    <source>
        <dbReference type="RefSeq" id="XP_052133278.1"/>
    </source>
</evidence>
<name>A0A6J1T542_FRAOC</name>
<dbReference type="GeneID" id="113213535"/>
<dbReference type="Pfam" id="PF00001">
    <property type="entry name" value="7tm_1"/>
    <property type="match status" value="1"/>
</dbReference>
<keyword evidence="4 7" id="KW-0812">Transmembrane</keyword>
<dbReference type="OrthoDB" id="10011551at2759"/>
<evidence type="ECO:0000256" key="6">
    <source>
        <dbReference type="ARBA" id="ARBA00023136"/>
    </source>
</evidence>
<protein>
    <submittedName>
        <fullName evidence="9">Melanocyte-stimulating hormone receptor-like</fullName>
    </submittedName>
</protein>
<dbReference type="Proteomes" id="UP000504606">
    <property type="component" value="Unplaced"/>
</dbReference>
<evidence type="ECO:0000256" key="7">
    <source>
        <dbReference type="RuleBase" id="RU000688"/>
    </source>
</evidence>
<dbReference type="RefSeq" id="XP_052133278.1">
    <property type="nucleotide sequence ID" value="XM_052277318.1"/>
</dbReference>
<dbReference type="PANTHER" id="PTHR22750">
    <property type="entry name" value="G-PROTEIN COUPLED RECEPTOR"/>
    <property type="match status" value="1"/>
</dbReference>
<proteinExistence type="inferred from homology"/>
<evidence type="ECO:0000256" key="3">
    <source>
        <dbReference type="ARBA" id="ARBA00022475"/>
    </source>
</evidence>
<dbReference type="PROSITE" id="PS00237">
    <property type="entry name" value="G_PROTEIN_RECEP_F1_1"/>
    <property type="match status" value="1"/>
</dbReference>
<sequence length="340" mass="39024">MLPLVRYTNITGDVSQQCVFLEDAMQGDANLLRVVLAAQFLVSVVVVLVNVYTIAAIWPRRKRRSTQSQLFVLQLALADVLCGLSRIFTVIFSMDCGLAEMAATSELVCVVPLVFTVFTWTLSATTLAAIAVDRYVCIVHSLRYYEFMKTRRVIAILAGLWVFSMLCSGLYLTTWQWVEGRYCEDQNLIPLWHLLAVQIPITVLVLVVVTVTHVTIRREAQRHAARSNPGWGPDKHANSASVRSAKITILVVASFVMCYLPMQIFQVLCYFDEDEFTSWDFFVFEMFTGLWYLLNPFIYAWKNASIREDMVVLWRRIFRRCVREQDVRDPPTPPHGARRF</sequence>
<keyword evidence="3" id="KW-1003">Cell membrane</keyword>
<dbReference type="InterPro" id="IPR000276">
    <property type="entry name" value="GPCR_Rhodpsn"/>
</dbReference>
<dbReference type="PRINTS" id="PR00237">
    <property type="entry name" value="GPCRRHODOPSN"/>
</dbReference>
<evidence type="ECO:0000256" key="4">
    <source>
        <dbReference type="ARBA" id="ARBA00022692"/>
    </source>
</evidence>
<evidence type="ECO:0000256" key="1">
    <source>
        <dbReference type="ARBA" id="ARBA00004651"/>
    </source>
</evidence>
<evidence type="ECO:0000313" key="8">
    <source>
        <dbReference type="Proteomes" id="UP000504606"/>
    </source>
</evidence>
<dbReference type="PROSITE" id="PS50262">
    <property type="entry name" value="G_PROTEIN_RECEP_F1_2"/>
    <property type="match status" value="1"/>
</dbReference>
<dbReference type="CDD" id="cd00637">
    <property type="entry name" value="7tm_classA_rhodopsin-like"/>
    <property type="match status" value="1"/>
</dbReference>
<dbReference type="Gene3D" id="1.20.1070.10">
    <property type="entry name" value="Rhodopsin 7-helix transmembrane proteins"/>
    <property type="match status" value="1"/>
</dbReference>